<organism evidence="1 2">
    <name type="scientific">Daedalea quercina L-15889</name>
    <dbReference type="NCBI Taxonomy" id="1314783"/>
    <lineage>
        <taxon>Eukaryota</taxon>
        <taxon>Fungi</taxon>
        <taxon>Dikarya</taxon>
        <taxon>Basidiomycota</taxon>
        <taxon>Agaricomycotina</taxon>
        <taxon>Agaricomycetes</taxon>
        <taxon>Polyporales</taxon>
        <taxon>Fomitopsis</taxon>
    </lineage>
</organism>
<evidence type="ECO:0000313" key="2">
    <source>
        <dbReference type="Proteomes" id="UP000076727"/>
    </source>
</evidence>
<sequence>MGMAYDELSVFGCLCKVDKCGGPYSMSTMLSHAGGSFLSPTQIAKKVKLFFF</sequence>
<dbReference type="AlphaFoldDB" id="A0A165U0Z6"/>
<accession>A0A165U0Z6</accession>
<protein>
    <submittedName>
        <fullName evidence="1">Uncharacterized protein</fullName>
    </submittedName>
</protein>
<evidence type="ECO:0000313" key="1">
    <source>
        <dbReference type="EMBL" id="KZT74235.1"/>
    </source>
</evidence>
<dbReference type="STRING" id="1314783.A0A165U0Z6"/>
<name>A0A165U0Z6_9APHY</name>
<proteinExistence type="predicted"/>
<dbReference type="Proteomes" id="UP000076727">
    <property type="component" value="Unassembled WGS sequence"/>
</dbReference>
<keyword evidence="2" id="KW-1185">Reference proteome</keyword>
<dbReference type="EMBL" id="KV429034">
    <property type="protein sequence ID" value="KZT74235.1"/>
    <property type="molecule type" value="Genomic_DNA"/>
</dbReference>
<gene>
    <name evidence="1" type="ORF">DAEQUDRAFT_761665</name>
</gene>
<reference evidence="1 2" key="1">
    <citation type="journal article" date="2016" name="Mol. Biol. Evol.">
        <title>Comparative Genomics of Early-Diverging Mushroom-Forming Fungi Provides Insights into the Origins of Lignocellulose Decay Capabilities.</title>
        <authorList>
            <person name="Nagy L.G."/>
            <person name="Riley R."/>
            <person name="Tritt A."/>
            <person name="Adam C."/>
            <person name="Daum C."/>
            <person name="Floudas D."/>
            <person name="Sun H."/>
            <person name="Yadav J.S."/>
            <person name="Pangilinan J."/>
            <person name="Larsson K.H."/>
            <person name="Matsuura K."/>
            <person name="Barry K."/>
            <person name="Labutti K."/>
            <person name="Kuo R."/>
            <person name="Ohm R.A."/>
            <person name="Bhattacharya S.S."/>
            <person name="Shirouzu T."/>
            <person name="Yoshinaga Y."/>
            <person name="Martin F.M."/>
            <person name="Grigoriev I.V."/>
            <person name="Hibbett D.S."/>
        </authorList>
    </citation>
    <scope>NUCLEOTIDE SEQUENCE [LARGE SCALE GENOMIC DNA]</scope>
    <source>
        <strain evidence="1 2">L-15889</strain>
    </source>
</reference>
<dbReference type="OrthoDB" id="2020662at2759"/>